<keyword evidence="15" id="KW-1185">Reference proteome</keyword>
<dbReference type="GO" id="GO:0003723">
    <property type="term" value="F:RNA binding"/>
    <property type="evidence" value="ECO:0007669"/>
    <property type="project" value="UniProtKB-KW"/>
</dbReference>
<dbReference type="EMBL" id="JACTNZ010000005">
    <property type="protein sequence ID" value="KAG5547750.1"/>
    <property type="molecule type" value="Genomic_DNA"/>
</dbReference>
<dbReference type="PANTHER" id="PTHR23079:SF1">
    <property type="entry name" value="RNA-DEPENDENT RNA POLYMERASE 1"/>
    <property type="match status" value="1"/>
</dbReference>
<dbReference type="InterPro" id="IPR058752">
    <property type="entry name" value="RDRP_C_head"/>
</dbReference>
<organism evidence="14 15">
    <name type="scientific">Rhododendron griersonianum</name>
    <dbReference type="NCBI Taxonomy" id="479676"/>
    <lineage>
        <taxon>Eukaryota</taxon>
        <taxon>Viridiplantae</taxon>
        <taxon>Streptophyta</taxon>
        <taxon>Embryophyta</taxon>
        <taxon>Tracheophyta</taxon>
        <taxon>Spermatophyta</taxon>
        <taxon>Magnoliopsida</taxon>
        <taxon>eudicotyledons</taxon>
        <taxon>Gunneridae</taxon>
        <taxon>Pentapetalae</taxon>
        <taxon>asterids</taxon>
        <taxon>Ericales</taxon>
        <taxon>Ericaceae</taxon>
        <taxon>Ericoideae</taxon>
        <taxon>Rhodoreae</taxon>
        <taxon>Rhododendron</taxon>
    </lineage>
</organism>
<dbReference type="InterPro" id="IPR007855">
    <property type="entry name" value="RDRP"/>
</dbReference>
<evidence type="ECO:0000259" key="12">
    <source>
        <dbReference type="Pfam" id="PF26252"/>
    </source>
</evidence>
<keyword evidence="4 8" id="KW-0548">Nucleotidyltransferase</keyword>
<gene>
    <name evidence="14" type="ORF">RHGRI_013440</name>
</gene>
<sequence length="1079" mass="123121">MGKTIHLAGFSGLVNAETVKEFVERYTGRGTVYALEVREPKRQPSGSRSYAIVQFKNAASAECITLVPSRNLTFGTSTLKVYQVKDLMKPMEYLHEMEGVVIHFGCLIAKEKFSTMWRMQDISVKFGLELKELYFFLSDCSVDYKLVLFRQNIRQIELHCPNDQKKFLVFQLYGAPRIYKKRERPVLRYYQEAPEDQWLRVTDFTQWKCIGQSYGICLEFSSDLPLNVLQFDHKHGSFYLQDGCSFCSNLGLVPIISPPGEIDLPYEILFRICLLIHRGCLAGPTLDIDFFKLVEPREHGPLCVQHALDKLVHLKECCYDPLTWLHEQYSEYRAANPRPSLTPAMNLDDEGLIYIQKVRITPCKVYFSGPEVTTSNRVLRHYRDDINNFLRVSFLDEEMGKLCYRDLLPGIGSSSEERRTSIYGRVLATLKDGIVIGEKKFDFLAYSSSQLRDNSAWMFASREGLTADDLRRWLGDFSQIRNVGKYSARLGQSFSSSRETVSVGADEIEVIPDVVVETGGITYVFSDGIGKISSHFAQEVAKKCDLENSPPSAFQIRYGGYKGVVATDPTSSKKMSLRPSMSKYTSDNTSLDVLSWSKYLPFFLNRQLITLLSSLGVEDHIFEKKQREAIELIDTMLTDPLKTLEFLKSVVPNETSEVLKKMVECGYQPNEEPFLSMMLRAIREERLLKLQTRGKIFIPSGRNMMGCLDEYAILEYGEVFLQISDTEHSFCILGDVFVAKSPCLHPGDVRVLKAVEVSTLKHLMDCIVFPQKGSRPHPNECSGSDLDGDLYFVCWDPELIPPQQMEPTDYTPAQSAVLDHEVTIEEVIEFFTNFVGNDKVGLFSNAHTAFADREQEQAKSDRCTRLARLCSLALDFPKSGVPVEIPNDLWVAEYPDFMEKPNKPVYISERVLGKLYRQSKAISSQSSLEVAQQFYDSRLEVSGFEVHLEDALRCKIAYNEKLGRLMDFYGIETEAEIISGNILTMSKPFHRKNDSEEVRLAVESLWREVRTLLKDGDEDDIVDEKASACYYVTYHESYSCRGGTNQENFISFPWCICDQLIQIMKDYERSTSGLQENLE</sequence>
<evidence type="ECO:0000259" key="11">
    <source>
        <dbReference type="Pfam" id="PF26250"/>
    </source>
</evidence>
<dbReference type="Pfam" id="PF26253">
    <property type="entry name" value="RdRP_head"/>
    <property type="match status" value="1"/>
</dbReference>
<keyword evidence="6 8" id="KW-0943">RNA-mediated gene silencing</keyword>
<evidence type="ECO:0000256" key="5">
    <source>
        <dbReference type="ARBA" id="ARBA00022884"/>
    </source>
</evidence>
<evidence type="ECO:0000313" key="14">
    <source>
        <dbReference type="EMBL" id="KAG5547750.1"/>
    </source>
</evidence>
<evidence type="ECO:0000259" key="9">
    <source>
        <dbReference type="Pfam" id="PF05183"/>
    </source>
</evidence>
<feature type="domain" description="RDRP C-terminal head" evidence="13">
    <location>
        <begin position="935"/>
        <end position="1069"/>
    </location>
</feature>
<evidence type="ECO:0000256" key="8">
    <source>
        <dbReference type="RuleBase" id="RU363098"/>
    </source>
</evidence>
<reference evidence="14" key="1">
    <citation type="submission" date="2020-08" db="EMBL/GenBank/DDBJ databases">
        <title>Plant Genome Project.</title>
        <authorList>
            <person name="Zhang R.-G."/>
        </authorList>
    </citation>
    <scope>NUCLEOTIDE SEQUENCE</scope>
    <source>
        <strain evidence="14">WSP0</strain>
        <tissue evidence="14">Leaf</tissue>
    </source>
</reference>
<dbReference type="Pfam" id="PF05183">
    <property type="entry name" value="RdRP"/>
    <property type="match status" value="1"/>
</dbReference>
<proteinExistence type="inferred from homology"/>
<comment type="caution">
    <text evidence="14">The sequence shown here is derived from an EMBL/GenBank/DDBJ whole genome shotgun (WGS) entry which is preliminary data.</text>
</comment>
<dbReference type="GO" id="GO:0030422">
    <property type="term" value="P:siRNA processing"/>
    <property type="evidence" value="ECO:0007669"/>
    <property type="project" value="TreeGrafter"/>
</dbReference>
<dbReference type="Pfam" id="PF24823">
    <property type="entry name" value="PH_RDR2"/>
    <property type="match status" value="1"/>
</dbReference>
<dbReference type="GO" id="GO:0003968">
    <property type="term" value="F:RNA-directed RNA polymerase activity"/>
    <property type="evidence" value="ECO:0007669"/>
    <property type="project" value="UniProtKB-KW"/>
</dbReference>
<dbReference type="Pfam" id="PF26250">
    <property type="entry name" value="RRM_RdRP1_2"/>
    <property type="match status" value="1"/>
</dbReference>
<evidence type="ECO:0000256" key="6">
    <source>
        <dbReference type="ARBA" id="ARBA00023158"/>
    </source>
</evidence>
<keyword evidence="3 8" id="KW-0808">Transferase</keyword>
<name>A0AAV6K5K3_9ERIC</name>
<evidence type="ECO:0000256" key="2">
    <source>
        <dbReference type="ARBA" id="ARBA00022484"/>
    </source>
</evidence>
<dbReference type="AlphaFoldDB" id="A0AAV6K5K3"/>
<evidence type="ECO:0000256" key="4">
    <source>
        <dbReference type="ARBA" id="ARBA00022695"/>
    </source>
</evidence>
<comment type="catalytic activity">
    <reaction evidence="7 8">
        <text>RNA(n) + a ribonucleoside 5'-triphosphate = RNA(n+1) + diphosphate</text>
        <dbReference type="Rhea" id="RHEA:21248"/>
        <dbReference type="Rhea" id="RHEA-COMP:14527"/>
        <dbReference type="Rhea" id="RHEA-COMP:17342"/>
        <dbReference type="ChEBI" id="CHEBI:33019"/>
        <dbReference type="ChEBI" id="CHEBI:61557"/>
        <dbReference type="ChEBI" id="CHEBI:140395"/>
        <dbReference type="EC" id="2.7.7.48"/>
    </reaction>
</comment>
<dbReference type="PANTHER" id="PTHR23079">
    <property type="entry name" value="RNA-DEPENDENT RNA POLYMERASE"/>
    <property type="match status" value="1"/>
</dbReference>
<comment type="function">
    <text evidence="8">Probably involved in the RNA silencing pathway and required for the generation of small interfering RNAs (siRNAs).</text>
</comment>
<dbReference type="Pfam" id="PF26252">
    <property type="entry name" value="RdRP_helical"/>
    <property type="match status" value="1"/>
</dbReference>
<feature type="domain" description="RDRP helical" evidence="12">
    <location>
        <begin position="261"/>
        <end position="337"/>
    </location>
</feature>
<dbReference type="InterPro" id="IPR058751">
    <property type="entry name" value="RDRP_helical"/>
</dbReference>
<evidence type="ECO:0000313" key="15">
    <source>
        <dbReference type="Proteomes" id="UP000823749"/>
    </source>
</evidence>
<feature type="domain" description="RDR1/2-like PH-like" evidence="10">
    <location>
        <begin position="102"/>
        <end position="226"/>
    </location>
</feature>
<feature type="domain" description="RDRP core" evidence="9">
    <location>
        <begin position="360"/>
        <end position="918"/>
    </location>
</feature>
<dbReference type="Proteomes" id="UP000823749">
    <property type="component" value="Chromosome 5"/>
</dbReference>
<dbReference type="CDD" id="cd00590">
    <property type="entry name" value="RRM_SF"/>
    <property type="match status" value="1"/>
</dbReference>
<evidence type="ECO:0000259" key="10">
    <source>
        <dbReference type="Pfam" id="PF24823"/>
    </source>
</evidence>
<dbReference type="InterPro" id="IPR057596">
    <property type="entry name" value="RDRP_core"/>
</dbReference>
<dbReference type="GO" id="GO:0031380">
    <property type="term" value="C:nuclear RNA-directed RNA polymerase complex"/>
    <property type="evidence" value="ECO:0007669"/>
    <property type="project" value="TreeGrafter"/>
</dbReference>
<keyword evidence="2 8" id="KW-0696">RNA-directed RNA polymerase</keyword>
<feature type="domain" description="RDR1/2-like RRM" evidence="11">
    <location>
        <begin position="4"/>
        <end position="85"/>
    </location>
</feature>
<dbReference type="InterPro" id="IPR057590">
    <property type="entry name" value="PH_RDR1/2-like"/>
</dbReference>
<dbReference type="InterPro" id="IPR058763">
    <property type="entry name" value="RRM_RDR1/2-like"/>
</dbReference>
<evidence type="ECO:0000256" key="3">
    <source>
        <dbReference type="ARBA" id="ARBA00022679"/>
    </source>
</evidence>
<evidence type="ECO:0000259" key="13">
    <source>
        <dbReference type="Pfam" id="PF26253"/>
    </source>
</evidence>
<accession>A0AAV6K5K3</accession>
<protein>
    <recommendedName>
        <fullName evidence="8">RNA-dependent RNA polymerase</fullName>
        <ecNumber evidence="8">2.7.7.48</ecNumber>
    </recommendedName>
</protein>
<evidence type="ECO:0000256" key="1">
    <source>
        <dbReference type="ARBA" id="ARBA00005762"/>
    </source>
</evidence>
<keyword evidence="5 8" id="KW-0694">RNA-binding</keyword>
<evidence type="ECO:0000256" key="7">
    <source>
        <dbReference type="ARBA" id="ARBA00048744"/>
    </source>
</evidence>
<comment type="similarity">
    <text evidence="1 8">Belongs to the RdRP family.</text>
</comment>
<dbReference type="EC" id="2.7.7.48" evidence="8"/>